<dbReference type="GO" id="GO:0001665">
    <property type="term" value="F:alpha-N-acetylgalactosaminide alpha-2,6-sialyltransferase activity"/>
    <property type="evidence" value="ECO:0007669"/>
    <property type="project" value="UniProtKB-EC"/>
</dbReference>
<evidence type="ECO:0000256" key="3">
    <source>
        <dbReference type="ARBA" id="ARBA00006003"/>
    </source>
</evidence>
<keyword evidence="10" id="KW-0472">Membrane</keyword>
<evidence type="ECO:0000256" key="8">
    <source>
        <dbReference type="ARBA" id="ARBA00022989"/>
    </source>
</evidence>
<comment type="pathway">
    <text evidence="2">Protein modification; protein glycosylation.</text>
</comment>
<dbReference type="PANTHER" id="PTHR45941">
    <property type="entry name" value="ALPHA-N-ACETYLGALACTOSAMINIDE ALPHA-2,6-SIALYLTRANSFERASE 2-LIKE-RELATED"/>
    <property type="match status" value="1"/>
</dbReference>
<evidence type="ECO:0000256" key="2">
    <source>
        <dbReference type="ARBA" id="ARBA00004922"/>
    </source>
</evidence>
<keyword evidence="11" id="KW-1015">Disulfide bond</keyword>
<keyword evidence="7" id="KW-0735">Signal-anchor</keyword>
<evidence type="ECO:0000256" key="7">
    <source>
        <dbReference type="ARBA" id="ARBA00022968"/>
    </source>
</evidence>
<evidence type="ECO:0000256" key="14">
    <source>
        <dbReference type="ARBA" id="ARBA00039109"/>
    </source>
</evidence>
<dbReference type="Pfam" id="PF00777">
    <property type="entry name" value="Glyco_transf_29"/>
    <property type="match status" value="1"/>
</dbReference>
<feature type="signal peptide" evidence="18">
    <location>
        <begin position="1"/>
        <end position="28"/>
    </location>
</feature>
<keyword evidence="18" id="KW-0732">Signal</keyword>
<evidence type="ECO:0000256" key="5">
    <source>
        <dbReference type="ARBA" id="ARBA00022679"/>
    </source>
</evidence>
<dbReference type="Proteomes" id="UP000515145">
    <property type="component" value="Chromosome 8"/>
</dbReference>
<dbReference type="OrthoDB" id="10264956at2759"/>
<organism evidence="19 20">
    <name type="scientific">Parambassis ranga</name>
    <name type="common">Indian glassy fish</name>
    <dbReference type="NCBI Taxonomy" id="210632"/>
    <lineage>
        <taxon>Eukaryota</taxon>
        <taxon>Metazoa</taxon>
        <taxon>Chordata</taxon>
        <taxon>Craniata</taxon>
        <taxon>Vertebrata</taxon>
        <taxon>Euteleostomi</taxon>
        <taxon>Actinopterygii</taxon>
        <taxon>Neopterygii</taxon>
        <taxon>Teleostei</taxon>
        <taxon>Neoteleostei</taxon>
        <taxon>Acanthomorphata</taxon>
        <taxon>Ovalentaria</taxon>
        <taxon>Ambassidae</taxon>
        <taxon>Parambassis</taxon>
    </lineage>
</organism>
<sequence length="369" mass="41784">MRASSKQCAFLLLLTFSLIICILYGAFSEHAAGDSDEARDDDDERSWMFSTVAAEEEETVEAACSLRKGVRSDPILSKNFKFSGPVLQWAEGFSKPVWEQLKDHAPPYGWKGLPVKVVGSAVSLLSSPRLFERSTPGRCVHCAVVGNGGILRGSRQGKNIDSHDFVFRMNGAVIKGFEEDVGTKVSFYGFTTNTLKHALRWYQRDGFTKIPQSPDIKYLFIPSDLRDYVMLTAAVTGQTVSSGRDKGDRPWMYFGHKPSENFKILHPGFISYVTHSFLPSRLLTDVRTRDLYMPSTGALMLLTAIHTCDQVSAYGFMTRNYVAFSDHYYDSERRAVRFFANHDLRMEAKLWEALHHRKVIKLYQRRTGS</sequence>
<comment type="catalytic activity">
    <reaction evidence="16">
        <text>a 3-O-[N-acetyl-alpha-D-galactosaminyl]-L-threonyl-[protein] + CMP-N-acetyl-beta-neuraminate = a 3-O-[N-acetyl-alpha-neuraminosyl-(2-&gt;6)-N-acetyl-alpha-D-galactosaminyl]-L-threonyl-[protein] + CMP + H(+)</text>
        <dbReference type="Rhea" id="RHEA:81643"/>
        <dbReference type="Rhea" id="RHEA-COMP:11689"/>
        <dbReference type="Rhea" id="RHEA-COMP:19720"/>
        <dbReference type="ChEBI" id="CHEBI:15378"/>
        <dbReference type="ChEBI" id="CHEBI:57812"/>
        <dbReference type="ChEBI" id="CHEBI:60377"/>
        <dbReference type="ChEBI" id="CHEBI:87075"/>
        <dbReference type="ChEBI" id="CHEBI:231970"/>
    </reaction>
    <physiologicalReaction direction="left-to-right" evidence="16">
        <dbReference type="Rhea" id="RHEA:81644"/>
    </physiologicalReaction>
</comment>
<name>A0A6P7IV86_9TELE</name>
<keyword evidence="6" id="KW-0812">Transmembrane</keyword>
<dbReference type="RefSeq" id="XP_028268162.1">
    <property type="nucleotide sequence ID" value="XM_028412361.1"/>
</dbReference>
<dbReference type="Gene3D" id="3.90.1480.20">
    <property type="entry name" value="Glycosyl transferase family 29"/>
    <property type="match status" value="1"/>
</dbReference>
<keyword evidence="4" id="KW-0328">Glycosyltransferase</keyword>
<evidence type="ECO:0000256" key="9">
    <source>
        <dbReference type="ARBA" id="ARBA00023034"/>
    </source>
</evidence>
<evidence type="ECO:0000256" key="1">
    <source>
        <dbReference type="ARBA" id="ARBA00004323"/>
    </source>
</evidence>
<comment type="similarity">
    <text evidence="3">Belongs to the glycosyltransferase 29 family.</text>
</comment>
<comment type="subcellular location">
    <subcellularLocation>
        <location evidence="1">Golgi apparatus membrane</location>
        <topology evidence="1">Single-pass type II membrane protein</topology>
    </subcellularLocation>
</comment>
<dbReference type="GeneID" id="114440087"/>
<proteinExistence type="inferred from homology"/>
<keyword evidence="9" id="KW-0333">Golgi apparatus</keyword>
<evidence type="ECO:0000256" key="4">
    <source>
        <dbReference type="ARBA" id="ARBA00022676"/>
    </source>
</evidence>
<dbReference type="PANTHER" id="PTHR45941:SF5">
    <property type="entry name" value="ALPHA-N-ACETYLGALACTOSAMINIDE ALPHA-2,6-SIALYLTRANSFERASE 2"/>
    <property type="match status" value="1"/>
</dbReference>
<evidence type="ECO:0000313" key="19">
    <source>
        <dbReference type="Proteomes" id="UP000515145"/>
    </source>
</evidence>
<comment type="catalytic activity">
    <reaction evidence="13">
        <text>a beta-D-galactosyl-(1-&gt;3)-N-acetyl-alpha-D-galactosaminyl derivative + CMP-N-acetyl-beta-neuraminate = a beta-D-galactosyl-(1-&gt;3)-[N-acetyl-alpha-neuraminyl-(2-&gt;6)]-N-acetyl-alpha-D-galactosaminyl derivative + CMP + H(+)</text>
        <dbReference type="Rhea" id="RHEA:11136"/>
        <dbReference type="ChEBI" id="CHEBI:15378"/>
        <dbReference type="ChEBI" id="CHEBI:57812"/>
        <dbReference type="ChEBI" id="CHEBI:60377"/>
        <dbReference type="ChEBI" id="CHEBI:133470"/>
        <dbReference type="ChEBI" id="CHEBI:140764"/>
        <dbReference type="EC" id="2.4.3.3"/>
    </reaction>
    <physiologicalReaction direction="left-to-right" evidence="13">
        <dbReference type="Rhea" id="RHEA:11137"/>
    </physiologicalReaction>
</comment>
<dbReference type="InterPro" id="IPR001675">
    <property type="entry name" value="Glyco_trans_29"/>
</dbReference>
<evidence type="ECO:0000256" key="11">
    <source>
        <dbReference type="ARBA" id="ARBA00023157"/>
    </source>
</evidence>
<evidence type="ECO:0000256" key="18">
    <source>
        <dbReference type="SAM" id="SignalP"/>
    </source>
</evidence>
<keyword evidence="19" id="KW-1185">Reference proteome</keyword>
<evidence type="ECO:0000256" key="17">
    <source>
        <dbReference type="PIRSR" id="PIRSR005557-2"/>
    </source>
</evidence>
<keyword evidence="5" id="KW-0808">Transferase</keyword>
<dbReference type="EC" id="2.4.3.3" evidence="14"/>
<dbReference type="GO" id="GO:0000139">
    <property type="term" value="C:Golgi membrane"/>
    <property type="evidence" value="ECO:0007669"/>
    <property type="project" value="UniProtKB-SubCell"/>
</dbReference>
<comment type="catalytic activity">
    <reaction evidence="15">
        <text>a 3-O-[N-acetyl-alpha-neuraminyl-(2-&gt;3)-beta-D-galactosyl-(1-&gt;3)-N-acetyl-alpha-D-galactosaminyl]-L-threonyl-[protein] + CMP-N-acetyl-beta-neuraminate = a 3-O-{alpha-Neu5Ac-(2-&gt;3)-beta-D-Gal-(1-&gt;3)-[alpha-Neu5Ac-(2-&gt;6)]-alpha-D-GalNAc}-L-threonyl-[protein] + CMP + H(+)</text>
        <dbReference type="Rhea" id="RHEA:81659"/>
        <dbReference type="Rhea" id="RHEA-COMP:14417"/>
        <dbReference type="Rhea" id="RHEA-COMP:16763"/>
        <dbReference type="ChEBI" id="CHEBI:15378"/>
        <dbReference type="ChEBI" id="CHEBI:57812"/>
        <dbReference type="ChEBI" id="CHEBI:60377"/>
        <dbReference type="ChEBI" id="CHEBI:139598"/>
        <dbReference type="ChEBI" id="CHEBI:156398"/>
    </reaction>
    <physiologicalReaction direction="left-to-right" evidence="15">
        <dbReference type="Rhea" id="RHEA:81660"/>
    </physiologicalReaction>
</comment>
<dbReference type="InterPro" id="IPR038578">
    <property type="entry name" value="GT29-like_sf"/>
</dbReference>
<evidence type="ECO:0000256" key="15">
    <source>
        <dbReference type="ARBA" id="ARBA00050664"/>
    </source>
</evidence>
<feature type="chain" id="PRO_5027669998" description="alpha-N-acetylgalactosaminide alpha-2,6-sialyltransferase" evidence="18">
    <location>
        <begin position="29"/>
        <end position="369"/>
    </location>
</feature>
<keyword evidence="12" id="KW-0325">Glycoprotein</keyword>
<evidence type="ECO:0000256" key="13">
    <source>
        <dbReference type="ARBA" id="ARBA00036348"/>
    </source>
</evidence>
<protein>
    <recommendedName>
        <fullName evidence="14">alpha-N-acetylgalactosaminide alpha-2,6-sialyltransferase</fullName>
        <ecNumber evidence="14">2.4.3.3</ecNumber>
    </recommendedName>
</protein>
<dbReference type="InParanoid" id="A0A6P7IV86"/>
<dbReference type="AlphaFoldDB" id="A0A6P7IV86"/>
<keyword evidence="8" id="KW-1133">Transmembrane helix</keyword>
<evidence type="ECO:0000256" key="12">
    <source>
        <dbReference type="ARBA" id="ARBA00023180"/>
    </source>
</evidence>
<evidence type="ECO:0000256" key="6">
    <source>
        <dbReference type="ARBA" id="ARBA00022692"/>
    </source>
</evidence>
<dbReference type="FunFam" id="3.90.1480.20:FF:000015">
    <property type="entry name" value="Lactosylceramide alpha-2,3-sialyltransferase"/>
    <property type="match status" value="1"/>
</dbReference>
<reference evidence="20" key="1">
    <citation type="submission" date="2025-08" db="UniProtKB">
        <authorList>
            <consortium name="RefSeq"/>
        </authorList>
    </citation>
    <scope>IDENTIFICATION</scope>
</reference>
<evidence type="ECO:0000313" key="20">
    <source>
        <dbReference type="RefSeq" id="XP_028268162.1"/>
    </source>
</evidence>
<evidence type="ECO:0000256" key="10">
    <source>
        <dbReference type="ARBA" id="ARBA00023136"/>
    </source>
</evidence>
<dbReference type="InterPro" id="IPR012163">
    <property type="entry name" value="Sialyl_trans"/>
</dbReference>
<dbReference type="PIRSF" id="PIRSF005557">
    <property type="entry name" value="Sialyl_trans"/>
    <property type="match status" value="1"/>
</dbReference>
<gene>
    <name evidence="20" type="primary">LOC114440087</name>
</gene>
<dbReference type="GO" id="GO:0006493">
    <property type="term" value="P:protein O-linked glycosylation"/>
    <property type="evidence" value="ECO:0007669"/>
    <property type="project" value="TreeGrafter"/>
</dbReference>
<accession>A0A6P7IV86</accession>
<evidence type="ECO:0000256" key="16">
    <source>
        <dbReference type="ARBA" id="ARBA00052285"/>
    </source>
</evidence>
<feature type="disulfide bond" evidence="17">
    <location>
        <begin position="142"/>
        <end position="308"/>
    </location>
</feature>